<evidence type="ECO:0000313" key="2">
    <source>
        <dbReference type="EMBL" id="ALC05612.1"/>
    </source>
</evidence>
<evidence type="ECO:0000256" key="1">
    <source>
        <dbReference type="SAM" id="MobiDB-lite"/>
    </source>
</evidence>
<reference evidence="2 3" key="1">
    <citation type="submission" date="2014-08" db="EMBL/GenBank/DDBJ databases">
        <title>Complete genome sequence of Corynebacterium deserti GIMN1.010 (=DSM 45689), isolated from desert sand in western China.</title>
        <authorList>
            <person name="Ruckert C."/>
            <person name="Albersmeier A."/>
            <person name="Kalinowski J."/>
        </authorList>
    </citation>
    <scope>NUCLEOTIDE SEQUENCE [LARGE SCALE GENOMIC DNA]</scope>
    <source>
        <strain evidence="2 3">GIMN1.010</strain>
    </source>
</reference>
<proteinExistence type="predicted"/>
<dbReference type="EMBL" id="CP009220">
    <property type="protein sequence ID" value="ALC05612.1"/>
    <property type="molecule type" value="Genomic_DNA"/>
</dbReference>
<keyword evidence="3" id="KW-1185">Reference proteome</keyword>
<dbReference type="STRING" id="931089.CDES_05910"/>
<accession>A0A0M4CWS0</accession>
<dbReference type="Pfam" id="PF10739">
    <property type="entry name" value="DUF2550"/>
    <property type="match status" value="1"/>
</dbReference>
<organism evidence="2 3">
    <name type="scientific">Corynebacterium deserti GIMN1.010</name>
    <dbReference type="NCBI Taxonomy" id="931089"/>
    <lineage>
        <taxon>Bacteria</taxon>
        <taxon>Bacillati</taxon>
        <taxon>Actinomycetota</taxon>
        <taxon>Actinomycetes</taxon>
        <taxon>Mycobacteriales</taxon>
        <taxon>Corynebacteriaceae</taxon>
        <taxon>Corynebacterium</taxon>
    </lineage>
</organism>
<sequence>MEFVTWALVILAVLAVLLAAWRFFTLRSRGTNVILRVLPQSGVHGWRHGTLRYNGNDLEYFKLRSLSPMADIILNRLSVTLLNHRDPTTEEAAFMSPGLKVLHIKSKNEEIELSFDQHSEMAFTAWLEAAPDARSEHLSAKDFQRLRQSGHGNGHGNGNSKDTHKNR</sequence>
<dbReference type="PATRIC" id="fig|931089.4.peg.1201"/>
<gene>
    <name evidence="2" type="ORF">CDES_05910</name>
</gene>
<dbReference type="Proteomes" id="UP000068067">
    <property type="component" value="Chromosome"/>
</dbReference>
<name>A0A0M4CWS0_9CORY</name>
<protein>
    <recommendedName>
        <fullName evidence="4">Secreted protein</fullName>
    </recommendedName>
</protein>
<feature type="region of interest" description="Disordered" evidence="1">
    <location>
        <begin position="137"/>
        <end position="167"/>
    </location>
</feature>
<dbReference type="OrthoDB" id="4793422at2"/>
<dbReference type="InterPro" id="IPR019675">
    <property type="entry name" value="DUF2550"/>
</dbReference>
<dbReference type="AlphaFoldDB" id="A0A0M4CWS0"/>
<dbReference type="RefSeq" id="WP_053544662.1">
    <property type="nucleotide sequence ID" value="NZ_CP009220.1"/>
</dbReference>
<dbReference type="KEGG" id="cdx:CDES_05910"/>
<evidence type="ECO:0008006" key="4">
    <source>
        <dbReference type="Google" id="ProtNLM"/>
    </source>
</evidence>
<evidence type="ECO:0000313" key="3">
    <source>
        <dbReference type="Proteomes" id="UP000068067"/>
    </source>
</evidence>